<dbReference type="InterPro" id="IPR028082">
    <property type="entry name" value="Peripla_BP_I"/>
</dbReference>
<gene>
    <name evidence="4" type="ORF">CLV59_105272</name>
</gene>
<accession>A0A327VZC7</accession>
<keyword evidence="2" id="KW-0732">Signal</keyword>
<evidence type="ECO:0000313" key="4">
    <source>
        <dbReference type="EMBL" id="RAJ80164.1"/>
    </source>
</evidence>
<dbReference type="Gene3D" id="3.40.50.2300">
    <property type="match status" value="2"/>
</dbReference>
<name>A0A327VZC7_9BACT</name>
<proteinExistence type="inferred from homology"/>
<comment type="similarity">
    <text evidence="1">Belongs to the leucine-binding protein family.</text>
</comment>
<dbReference type="Pfam" id="PF13458">
    <property type="entry name" value="Peripla_BP_6"/>
    <property type="match status" value="1"/>
</dbReference>
<evidence type="ECO:0000256" key="1">
    <source>
        <dbReference type="ARBA" id="ARBA00010062"/>
    </source>
</evidence>
<feature type="domain" description="Leucine-binding protein" evidence="3">
    <location>
        <begin position="6"/>
        <end position="347"/>
    </location>
</feature>
<dbReference type="Proteomes" id="UP000249819">
    <property type="component" value="Unassembled WGS sequence"/>
</dbReference>
<comment type="caution">
    <text evidence="4">The sequence shown here is derived from an EMBL/GenBank/DDBJ whole genome shotgun (WGS) entry which is preliminary data.</text>
</comment>
<organism evidence="4 5">
    <name type="scientific">Chitinophaga dinghuensis</name>
    <dbReference type="NCBI Taxonomy" id="1539050"/>
    <lineage>
        <taxon>Bacteria</taxon>
        <taxon>Pseudomonadati</taxon>
        <taxon>Bacteroidota</taxon>
        <taxon>Chitinophagia</taxon>
        <taxon>Chitinophagales</taxon>
        <taxon>Chitinophagaceae</taxon>
        <taxon>Chitinophaga</taxon>
    </lineage>
</organism>
<dbReference type="EMBL" id="QLMA01000005">
    <property type="protein sequence ID" value="RAJ80164.1"/>
    <property type="molecule type" value="Genomic_DNA"/>
</dbReference>
<keyword evidence="5" id="KW-1185">Reference proteome</keyword>
<dbReference type="AlphaFoldDB" id="A0A327VZC7"/>
<evidence type="ECO:0000256" key="2">
    <source>
        <dbReference type="ARBA" id="ARBA00022729"/>
    </source>
</evidence>
<dbReference type="OrthoDB" id="827062at2"/>
<reference evidence="4 5" key="1">
    <citation type="submission" date="2018-06" db="EMBL/GenBank/DDBJ databases">
        <title>Genomic Encyclopedia of Archaeal and Bacterial Type Strains, Phase II (KMG-II): from individual species to whole genera.</title>
        <authorList>
            <person name="Goeker M."/>
        </authorList>
    </citation>
    <scope>NUCLEOTIDE SEQUENCE [LARGE SCALE GENOMIC DNA]</scope>
    <source>
        <strain evidence="4 5">DSM 29821</strain>
    </source>
</reference>
<evidence type="ECO:0000259" key="3">
    <source>
        <dbReference type="Pfam" id="PF13458"/>
    </source>
</evidence>
<dbReference type="InterPro" id="IPR028081">
    <property type="entry name" value="Leu-bd"/>
</dbReference>
<dbReference type="SUPFAM" id="SSF53822">
    <property type="entry name" value="Periplasmic binding protein-like I"/>
    <property type="match status" value="1"/>
</dbReference>
<dbReference type="RefSeq" id="WP_111593176.1">
    <property type="nucleotide sequence ID" value="NZ_QLMA01000005.1"/>
</dbReference>
<protein>
    <submittedName>
        <fullName evidence="4">Branched-chain amino acid transport system substrate-binding protein</fullName>
    </submittedName>
</protein>
<sequence>MIPGAPLTIGFLTPYSTVYPYFSHHLIAGWLLGMGLDPVQQRTVQFVPEFTQQGGATASADAARKLIYFNRVDVVSGLIGYKSITDIIPMLEREKGTGFFFDMGEYIPHFPYLSPNVFYASNQLWQSQYALGKWAMQKFGAEGEIISPLYEAGYHLLPAFSEGVNDAGGPRPVINVIPADKDHPMKLELDEYFSRWKQHPPAYVHAIFCGNLGINFMRKWMASGLQHKIPLILHEAMAYDDMLEDIKEGDLTFYTARSWMREDERKENQLFVKTFERYAQQPANVFALMGYEAGLVWKELLPHAVKKDFGTVRQLLQSEVVKGPRGDKNYFPQSGFALPDANIIKITTNNKDIRKIIVDQGKGLRYDAKEFQEIHEQSISGWQNPFLCI</sequence>
<evidence type="ECO:0000313" key="5">
    <source>
        <dbReference type="Proteomes" id="UP000249819"/>
    </source>
</evidence>